<dbReference type="AlphaFoldDB" id="A0AAJ0DRF1"/>
<protein>
    <submittedName>
        <fullName evidence="2">Uncharacterized protein</fullName>
    </submittedName>
</protein>
<keyword evidence="3" id="KW-1185">Reference proteome</keyword>
<organism evidence="2 3">
    <name type="scientific">Extremus antarcticus</name>
    <dbReference type="NCBI Taxonomy" id="702011"/>
    <lineage>
        <taxon>Eukaryota</taxon>
        <taxon>Fungi</taxon>
        <taxon>Dikarya</taxon>
        <taxon>Ascomycota</taxon>
        <taxon>Pezizomycotina</taxon>
        <taxon>Dothideomycetes</taxon>
        <taxon>Dothideomycetidae</taxon>
        <taxon>Mycosphaerellales</taxon>
        <taxon>Extremaceae</taxon>
        <taxon>Extremus</taxon>
    </lineage>
</organism>
<proteinExistence type="predicted"/>
<evidence type="ECO:0000313" key="2">
    <source>
        <dbReference type="EMBL" id="KAK3055172.1"/>
    </source>
</evidence>
<dbReference type="Proteomes" id="UP001271007">
    <property type="component" value="Unassembled WGS sequence"/>
</dbReference>
<evidence type="ECO:0000256" key="1">
    <source>
        <dbReference type="SAM" id="MobiDB-lite"/>
    </source>
</evidence>
<accession>A0AAJ0DRF1</accession>
<evidence type="ECO:0000313" key="3">
    <source>
        <dbReference type="Proteomes" id="UP001271007"/>
    </source>
</evidence>
<dbReference type="EMBL" id="JAWDJX010000009">
    <property type="protein sequence ID" value="KAK3055172.1"/>
    <property type="molecule type" value="Genomic_DNA"/>
</dbReference>
<name>A0AAJ0DRF1_9PEZI</name>
<feature type="compositionally biased region" description="Polar residues" evidence="1">
    <location>
        <begin position="64"/>
        <end position="77"/>
    </location>
</feature>
<reference evidence="2" key="1">
    <citation type="submission" date="2023-04" db="EMBL/GenBank/DDBJ databases">
        <title>Black Yeasts Isolated from many extreme environments.</title>
        <authorList>
            <person name="Coleine C."/>
            <person name="Stajich J.E."/>
            <person name="Selbmann L."/>
        </authorList>
    </citation>
    <scope>NUCLEOTIDE SEQUENCE</scope>
    <source>
        <strain evidence="2">CCFEE 5312</strain>
    </source>
</reference>
<gene>
    <name evidence="2" type="ORF">LTR09_003725</name>
</gene>
<comment type="caution">
    <text evidence="2">The sequence shown here is derived from an EMBL/GenBank/DDBJ whole genome shotgun (WGS) entry which is preliminary data.</text>
</comment>
<sequence length="186" mass="21069">MAMDNASTKPSLPRIMEILVKDQLTRFKSPIKVGYAQMLQDYVDKLMLEPTIQEDETPKHSASKDSSTIRKGTTSSAGHRVANFATKHASTEDTFDEWLAKRPAEVSGHCEYYSNLHDRQARYDRTQDIPRDHYKTYAYALCVSVELGDTESRRQKVHLADMFFYCYGMSWEDASAAAADEGLVGI</sequence>
<feature type="region of interest" description="Disordered" evidence="1">
    <location>
        <begin position="53"/>
        <end position="77"/>
    </location>
</feature>